<dbReference type="EMBL" id="QRGR01000008">
    <property type="protein sequence ID" value="RDV15520.1"/>
    <property type="molecule type" value="Genomic_DNA"/>
</dbReference>
<sequence>MIQNLLKRQGLRFRLFWQVVLGLTLSACVSNKPYYSRDALDWEQSVPDPENKLLYTVFLIGDVGAPDLEGEPSLLLMRKQMEEAGARSATIFLGDNVYHNGLPEPGAYDREISEARLNAQLDILKGYAGEKYMIPGNHDWNHSGRGGIEYILREQRYVNEYLTDENIVVGGDFFVPGNGCPGPYEVKLSDDLVLIAIDSEWWLHPFDRPYGDNTHCGAATEVDFLVQLEDIIEKNSGSDILVVGHHPLMSRGAHGGFFSLKDHIFPLTMLRNWMYLPLPVIGSIYPFARKYGGILQDIPHPRYQAYIKGLMDIFTKYDNITYAAGHEHALEYFKPDEVPLIVSGSGCKVQYIKPGGNVTYVQKVKGFAKTLYYENGEVWVEYWVPDGDGATGHVTYRAPLYAKQPREAAPLVEDDTNYADSTITVAANRQYTASGLRKTLLGEHYRKEWAAPVEVPLLDMKNQFGGLTPYQKGGGKQTASLKVRNPDAKEYTLRTIDKNPTKALPEYLQETAARSLLQDQISAQHPYGALAVPPLSDAAGVYHTNPELVYIPNTPYLRQYIDEFGNTLALLEEDADENHEETASLGYAENLVGTEKVLDELEDDNDNEVDQLEYVRARLLDMLIGDWDRHEGQWRWVEEEKPDKGNLYTPVPEDRDMAFFKADGFLPWLATRQWGIRNVQHFGYDYTDIVGLNLSALTLDRTLTSRPVRQDWVRLAQDIKASVTDEVIEEAVNQWPDTIRALSGPEIVAKLKSRRDKLPQAAEAYYDFLVQYVDISGSDKHERFEVKRLNDEQVEVTGYKISKEGEVLEQIYNRTFFTNETKEIRIYGRDGEDEFEVTGDVNESIVVRIIGGGDEDEIVDRSSVRGLRKHTVVYDAEAGNEFVFSDETKDKTEEDPDNVTRYDRDNFKLPYLGPRLSVAYNVDDGLFLGPGLLWRTQKFRKSPYAAEHLLEANYAFLTRSFNIRYTGDVRQVLGDWSLALSGNLQGPQYQRNFYGLGNETEQTSDLDDSYYHVRFKRLALNASLYKDLTTFLKAGIGPTYDRFQVVTPDNGENFLLSEARAGRLEPGTYDPEGGDFNVQHYAGVSAFLHLDVIGAGSSTDANPRIGMRFYNRISYLHELNGEQLNFTNVSSEFRFYISPNFPLQLTWAGRVGGAHNFGDFRFYQANTLGGTSNLRGYRRTRFAGRSSLYANAEARIQLFDFNLYLTPGKLGVLGLFDAGRVYYDGGSRGAFFRSLHTGYGGGLWVDFLNRTVLTLSYTVGEDDKLFMLNYGFFF</sequence>
<dbReference type="RefSeq" id="WP_115565115.1">
    <property type="nucleotide sequence ID" value="NZ_QRGR01000008.1"/>
</dbReference>
<dbReference type="SUPFAM" id="SSF56300">
    <property type="entry name" value="Metallo-dependent phosphatases"/>
    <property type="match status" value="1"/>
</dbReference>
<dbReference type="GO" id="GO:0019867">
    <property type="term" value="C:outer membrane"/>
    <property type="evidence" value="ECO:0007669"/>
    <property type="project" value="InterPro"/>
</dbReference>
<proteinExistence type="predicted"/>
<comment type="subcellular location">
    <subcellularLocation>
        <location evidence="1">Membrane</location>
    </subcellularLocation>
</comment>
<protein>
    <submittedName>
        <fullName evidence="6">Uncharacterized protein</fullName>
    </submittedName>
</protein>
<keyword evidence="2" id="KW-0472">Membrane</keyword>
<dbReference type="Pfam" id="PF00149">
    <property type="entry name" value="Metallophos"/>
    <property type="match status" value="1"/>
</dbReference>
<evidence type="ECO:0000259" key="5">
    <source>
        <dbReference type="Pfam" id="PF01103"/>
    </source>
</evidence>
<dbReference type="InterPro" id="IPR004843">
    <property type="entry name" value="Calcineurin-like_PHP"/>
</dbReference>
<evidence type="ECO:0000256" key="1">
    <source>
        <dbReference type="ARBA" id="ARBA00004370"/>
    </source>
</evidence>
<feature type="domain" description="Bacterial surface antigen (D15)" evidence="5">
    <location>
        <begin position="1101"/>
        <end position="1245"/>
    </location>
</feature>
<dbReference type="InterPro" id="IPR000184">
    <property type="entry name" value="Bac_surfAg_D15"/>
</dbReference>
<dbReference type="Gene3D" id="3.60.21.10">
    <property type="match status" value="2"/>
</dbReference>
<comment type="caution">
    <text evidence="6">The sequence shown here is derived from an EMBL/GenBank/DDBJ whole genome shotgun (WGS) entry which is preliminary data.</text>
</comment>
<gene>
    <name evidence="6" type="ORF">DXT99_08505</name>
</gene>
<dbReference type="InterPro" id="IPR029052">
    <property type="entry name" value="Metallo-depent_PP-like"/>
</dbReference>
<dbReference type="AlphaFoldDB" id="A0A3D8LDQ3"/>
<dbReference type="PROSITE" id="PS51257">
    <property type="entry name" value="PROKAR_LIPOPROTEIN"/>
    <property type="match status" value="1"/>
</dbReference>
<evidence type="ECO:0000259" key="4">
    <source>
        <dbReference type="Pfam" id="PF00149"/>
    </source>
</evidence>
<evidence type="ECO:0000313" key="7">
    <source>
        <dbReference type="Proteomes" id="UP000256708"/>
    </source>
</evidence>
<dbReference type="GO" id="GO:0016787">
    <property type="term" value="F:hydrolase activity"/>
    <property type="evidence" value="ECO:0007669"/>
    <property type="project" value="InterPro"/>
</dbReference>
<dbReference type="OrthoDB" id="333971at2"/>
<organism evidence="6 7">
    <name type="scientific">Pontibacter diazotrophicus</name>
    <dbReference type="NCBI Taxonomy" id="1400979"/>
    <lineage>
        <taxon>Bacteria</taxon>
        <taxon>Pseudomonadati</taxon>
        <taxon>Bacteroidota</taxon>
        <taxon>Cytophagia</taxon>
        <taxon>Cytophagales</taxon>
        <taxon>Hymenobacteraceae</taxon>
        <taxon>Pontibacter</taxon>
    </lineage>
</organism>
<evidence type="ECO:0000256" key="2">
    <source>
        <dbReference type="ARBA" id="ARBA00023136"/>
    </source>
</evidence>
<name>A0A3D8LDQ3_9BACT</name>
<accession>A0A3D8LDQ3</accession>
<evidence type="ECO:0000313" key="6">
    <source>
        <dbReference type="EMBL" id="RDV15520.1"/>
    </source>
</evidence>
<dbReference type="Pfam" id="PF01103">
    <property type="entry name" value="Omp85"/>
    <property type="match status" value="1"/>
</dbReference>
<keyword evidence="7" id="KW-1185">Reference proteome</keyword>
<feature type="domain" description="Calcineurin-like phosphoesterase" evidence="4">
    <location>
        <begin position="56"/>
        <end position="248"/>
    </location>
</feature>
<feature type="coiled-coil region" evidence="3">
    <location>
        <begin position="591"/>
        <end position="618"/>
    </location>
</feature>
<reference evidence="7" key="1">
    <citation type="submission" date="2018-08" db="EMBL/GenBank/DDBJ databases">
        <authorList>
            <person name="Liu Z.-W."/>
            <person name="Du Z.-J."/>
        </authorList>
    </citation>
    <scope>NUCLEOTIDE SEQUENCE [LARGE SCALE GENOMIC DNA]</scope>
    <source>
        <strain evidence="7">H4X</strain>
    </source>
</reference>
<evidence type="ECO:0000256" key="3">
    <source>
        <dbReference type="SAM" id="Coils"/>
    </source>
</evidence>
<keyword evidence="3" id="KW-0175">Coiled coil</keyword>
<dbReference type="Proteomes" id="UP000256708">
    <property type="component" value="Unassembled WGS sequence"/>
</dbReference>